<keyword evidence="4 5" id="KW-0067">ATP-binding</keyword>
<feature type="binding site" evidence="5">
    <location>
        <position position="39"/>
    </location>
    <ligand>
        <name>ATP</name>
        <dbReference type="ChEBI" id="CHEBI:30616"/>
    </ligand>
</feature>
<dbReference type="SUPFAM" id="SSF56112">
    <property type="entry name" value="Protein kinase-like (PK-like)"/>
    <property type="match status" value="1"/>
</dbReference>
<keyword evidence="7" id="KW-0723">Serine/threonine-protein kinase</keyword>
<dbReference type="PROSITE" id="PS00108">
    <property type="entry name" value="PROTEIN_KINASE_ST"/>
    <property type="match status" value="1"/>
</dbReference>
<dbReference type="Pfam" id="PF00069">
    <property type="entry name" value="Pkinase"/>
    <property type="match status" value="1"/>
</dbReference>
<dbReference type="InterPro" id="IPR008271">
    <property type="entry name" value="Ser/Thr_kinase_AS"/>
</dbReference>
<gene>
    <name evidence="7" type="ORF">DB30_03319</name>
</gene>
<evidence type="ECO:0000313" key="7">
    <source>
        <dbReference type="EMBL" id="KIG17400.1"/>
    </source>
</evidence>
<accession>A0A0C2D6W9</accession>
<dbReference type="InterPro" id="IPR017441">
    <property type="entry name" value="Protein_kinase_ATP_BS"/>
</dbReference>
<evidence type="ECO:0000256" key="3">
    <source>
        <dbReference type="ARBA" id="ARBA00022777"/>
    </source>
</evidence>
<dbReference type="PROSITE" id="PS50011">
    <property type="entry name" value="PROTEIN_KINASE_DOM"/>
    <property type="match status" value="1"/>
</dbReference>
<keyword evidence="1" id="KW-0808">Transferase</keyword>
<evidence type="ECO:0000259" key="6">
    <source>
        <dbReference type="PROSITE" id="PS50011"/>
    </source>
</evidence>
<evidence type="ECO:0000256" key="2">
    <source>
        <dbReference type="ARBA" id="ARBA00022741"/>
    </source>
</evidence>
<dbReference type="Gene3D" id="1.10.510.10">
    <property type="entry name" value="Transferase(Phosphotransferase) domain 1"/>
    <property type="match status" value="1"/>
</dbReference>
<comment type="caution">
    <text evidence="7">The sequence shown here is derived from an EMBL/GenBank/DDBJ whole genome shotgun (WGS) entry which is preliminary data.</text>
</comment>
<reference evidence="7 8" key="1">
    <citation type="submission" date="2014-12" db="EMBL/GenBank/DDBJ databases">
        <title>Genome assembly of Enhygromyxa salina DSM 15201.</title>
        <authorList>
            <person name="Sharma G."/>
            <person name="Subramanian S."/>
        </authorList>
    </citation>
    <scope>NUCLEOTIDE SEQUENCE [LARGE SCALE GENOMIC DNA]</scope>
    <source>
        <strain evidence="7 8">DSM 15201</strain>
    </source>
</reference>
<dbReference type="Gene3D" id="3.30.200.20">
    <property type="entry name" value="Phosphorylase Kinase, domain 1"/>
    <property type="match status" value="1"/>
</dbReference>
<dbReference type="GO" id="GO:0005524">
    <property type="term" value="F:ATP binding"/>
    <property type="evidence" value="ECO:0007669"/>
    <property type="project" value="UniProtKB-UniRule"/>
</dbReference>
<evidence type="ECO:0000256" key="4">
    <source>
        <dbReference type="ARBA" id="ARBA00022840"/>
    </source>
</evidence>
<evidence type="ECO:0000313" key="8">
    <source>
        <dbReference type="Proteomes" id="UP000031599"/>
    </source>
</evidence>
<dbReference type="InterPro" id="IPR000719">
    <property type="entry name" value="Prot_kinase_dom"/>
</dbReference>
<keyword evidence="3 7" id="KW-0418">Kinase</keyword>
<dbReference type="InterPro" id="IPR011009">
    <property type="entry name" value="Kinase-like_dom_sf"/>
</dbReference>
<organism evidence="7 8">
    <name type="scientific">Enhygromyxa salina</name>
    <dbReference type="NCBI Taxonomy" id="215803"/>
    <lineage>
        <taxon>Bacteria</taxon>
        <taxon>Pseudomonadati</taxon>
        <taxon>Myxococcota</taxon>
        <taxon>Polyangia</taxon>
        <taxon>Nannocystales</taxon>
        <taxon>Nannocystaceae</taxon>
        <taxon>Enhygromyxa</taxon>
    </lineage>
</organism>
<dbReference type="Proteomes" id="UP000031599">
    <property type="component" value="Unassembled WGS sequence"/>
</dbReference>
<feature type="domain" description="Protein kinase" evidence="6">
    <location>
        <begin position="10"/>
        <end position="299"/>
    </location>
</feature>
<proteinExistence type="predicted"/>
<dbReference type="EMBL" id="JMCC02000025">
    <property type="protein sequence ID" value="KIG17400.1"/>
    <property type="molecule type" value="Genomic_DNA"/>
</dbReference>
<dbReference type="AlphaFoldDB" id="A0A0C2D6W9"/>
<dbReference type="PROSITE" id="PS00107">
    <property type="entry name" value="PROTEIN_KINASE_ATP"/>
    <property type="match status" value="1"/>
</dbReference>
<dbReference type="GO" id="GO:0004674">
    <property type="term" value="F:protein serine/threonine kinase activity"/>
    <property type="evidence" value="ECO:0007669"/>
    <property type="project" value="UniProtKB-KW"/>
</dbReference>
<dbReference type="CDD" id="cd14014">
    <property type="entry name" value="STKc_PknB_like"/>
    <property type="match status" value="1"/>
</dbReference>
<name>A0A0C2D6W9_9BACT</name>
<evidence type="ECO:0000256" key="1">
    <source>
        <dbReference type="ARBA" id="ARBA00022679"/>
    </source>
</evidence>
<protein>
    <submittedName>
        <fullName evidence="7">Serine/threonine protein kinase</fullName>
    </submittedName>
</protein>
<keyword evidence="2 5" id="KW-0547">Nucleotide-binding</keyword>
<sequence length="433" mass="46816">MAQVMLANRYEIIGRVGHGATGTVYRAHDHILDRPVAIKLLQPGELAVAEREAQVLAKVAHRNVVTIHDFGHDPGHGLGHGLGHELGHGSSEASGHRYLVLELLEGVDFRAWLSRRPPSAQIIERFIEAGRGLNAAHQAGLVHRDFKPSNVILTDEGRVVVIDFGLARHLVSLDEEVEPCRFAEGTLAYMAPERLAGHDNDERSDQFSFCVALWEALAGTNPFVGDDPLARYRSIRAGRAHLKGRVGMHAQQVPRHIIEALERGMEFDSAGRFSTLGELLGALDRPAPANHRPGRRPLLTALAIGAAFALGWGFVPEAPTVDVAHSSLDPRADFALTILESARKRAADGDARSALNDLLYAAELITAAGETGPEFCVFGGMIPDVADLMVEQGGLNEARMAYAIAISFAKPCENISKTDLLARRESARAKSAI</sequence>
<evidence type="ECO:0000256" key="5">
    <source>
        <dbReference type="PROSITE-ProRule" id="PRU10141"/>
    </source>
</evidence>
<dbReference type="PANTHER" id="PTHR43289">
    <property type="entry name" value="MITOGEN-ACTIVATED PROTEIN KINASE KINASE KINASE 20-RELATED"/>
    <property type="match status" value="1"/>
</dbReference>
<dbReference type="PANTHER" id="PTHR43289:SF6">
    <property type="entry name" value="SERINE_THREONINE-PROTEIN KINASE NEKL-3"/>
    <property type="match status" value="1"/>
</dbReference>